<reference evidence="21 22" key="1">
    <citation type="journal article" date="2023" name="Insect Mol. Biol.">
        <title>Genome sequencing provides insights into the evolution of gene families encoding plant cell wall-degrading enzymes in longhorned beetles.</title>
        <authorList>
            <person name="Shin N.R."/>
            <person name="Okamura Y."/>
            <person name="Kirsch R."/>
            <person name="Pauchet Y."/>
        </authorList>
    </citation>
    <scope>NUCLEOTIDE SEQUENCE [LARGE SCALE GENOMIC DNA]</scope>
    <source>
        <strain evidence="21">EAD_L_NR</strain>
    </source>
</reference>
<dbReference type="PANTHER" id="PTHR22884">
    <property type="entry name" value="SET DOMAIN PROTEINS"/>
    <property type="match status" value="1"/>
</dbReference>
<dbReference type="InterPro" id="IPR006560">
    <property type="entry name" value="AWS_dom"/>
</dbReference>
<dbReference type="Pfam" id="PF00855">
    <property type="entry name" value="PWWP"/>
    <property type="match status" value="1"/>
</dbReference>
<dbReference type="InterPro" id="IPR011011">
    <property type="entry name" value="Znf_FYVE_PHD"/>
</dbReference>
<dbReference type="InterPro" id="IPR000313">
    <property type="entry name" value="PWWP_dom"/>
</dbReference>
<dbReference type="Gene3D" id="2.30.30.140">
    <property type="match status" value="1"/>
</dbReference>
<evidence type="ECO:0000259" key="18">
    <source>
        <dbReference type="PROSITE" id="PS50812"/>
    </source>
</evidence>
<dbReference type="EMBL" id="JANEYG010000015">
    <property type="protein sequence ID" value="KAJ8920113.1"/>
    <property type="molecule type" value="Genomic_DNA"/>
</dbReference>
<dbReference type="InterPro" id="IPR046341">
    <property type="entry name" value="SET_dom_sf"/>
</dbReference>
<comment type="subcellular location">
    <subcellularLocation>
        <location evidence="2">Chromosome</location>
    </subcellularLocation>
    <subcellularLocation>
        <location evidence="1">Nucleus</location>
    </subcellularLocation>
</comment>
<evidence type="ECO:0000313" key="22">
    <source>
        <dbReference type="Proteomes" id="UP001159042"/>
    </source>
</evidence>
<dbReference type="Pfam" id="PF17907">
    <property type="entry name" value="AWS"/>
    <property type="match status" value="1"/>
</dbReference>
<dbReference type="SMART" id="SM00317">
    <property type="entry name" value="SET"/>
    <property type="match status" value="1"/>
</dbReference>
<keyword evidence="11" id="KW-0862">Zinc</keyword>
<keyword evidence="10 14" id="KW-0863">Zinc-finger</keyword>
<keyword evidence="3" id="KW-0158">Chromosome</keyword>
<feature type="domain" description="AWS" evidence="20">
    <location>
        <begin position="279"/>
        <end position="329"/>
    </location>
</feature>
<evidence type="ECO:0000256" key="10">
    <source>
        <dbReference type="ARBA" id="ARBA00022771"/>
    </source>
</evidence>
<feature type="compositionally biased region" description="Basic and acidic residues" evidence="15">
    <location>
        <begin position="731"/>
        <end position="740"/>
    </location>
</feature>
<dbReference type="InterPro" id="IPR001214">
    <property type="entry name" value="SET_dom"/>
</dbReference>
<feature type="region of interest" description="Disordered" evidence="15">
    <location>
        <begin position="718"/>
        <end position="740"/>
    </location>
</feature>
<dbReference type="PROSITE" id="PS50812">
    <property type="entry name" value="PWWP"/>
    <property type="match status" value="1"/>
</dbReference>
<dbReference type="PROSITE" id="PS51215">
    <property type="entry name" value="AWS"/>
    <property type="match status" value="1"/>
</dbReference>
<evidence type="ECO:0000256" key="15">
    <source>
        <dbReference type="SAM" id="MobiDB-lite"/>
    </source>
</evidence>
<dbReference type="FunFam" id="2.170.270.10:FF:000002">
    <property type="entry name" value="Histone-lysine N-methyltransferase"/>
    <property type="match status" value="1"/>
</dbReference>
<keyword evidence="5" id="KW-0489">Methyltransferase</keyword>
<dbReference type="Gene3D" id="3.30.40.10">
    <property type="entry name" value="Zinc/RING finger domain, C3HC4 (zinc finger)"/>
    <property type="match status" value="2"/>
</dbReference>
<dbReference type="InterPro" id="IPR041306">
    <property type="entry name" value="C5HCH"/>
</dbReference>
<evidence type="ECO:0000256" key="8">
    <source>
        <dbReference type="ARBA" id="ARBA00022723"/>
    </source>
</evidence>
<dbReference type="PROSITE" id="PS50868">
    <property type="entry name" value="POST_SET"/>
    <property type="match status" value="1"/>
</dbReference>
<sequence length="740" mass="83879">MWPQTQWSLIQTTRHKDSDIDMDSFVCPLHVCHTCVSDDPRAATSRCSGGKIVKCLRCPSTYHSSNLCIPAGTAILSSSQILCPRHRDDKHTINTTWCFICSEGGHLICCETCPTSVHPECLPVNLTDDDKFICEDCESGRLPLYDEIVWVKLGWFRWWPAVILFPNEVPPNIRNRKHGTGEFVVKFFGTYDYNWVTRGRSFLFQEGDTSQCNTVKKKNKVDVAFNTAVEEAVVAHKLKKEFKLSQEVESVSSLKPPPYIRIKVNKPVGNVRHLDLDLSSTNACECDPHKPHPCGPESDCLNRLLLTECDPDVCPAGSRCKNQSFEKREYPPLMPYKTQGRGWGLKTLAPIKKGQFVIEYVGELIDSEEYQRRIQKMHKQKEENYYFLTIDKDRMIDAGPKGNQARFMNHCCQPNCETQKWTVNGDTRVGLFATQDIPVGTELTFNYNLECVGKEKKVCRCGAPNCSGFIGVKAKQKSESRKRKRTAKIRKPKPAEPVVLPPCFICGKGEAVICCNNKVCNKAYHQTCLSTMEQTEGNKFICPWHNCNVCSKRTIRCCVKCINSYCPSHSDANIRYDHLLGFVCTSHDPTIPSNGVQSTKSKRRRNEGALDDSRITSTTSSDDDDWMPLSLRLKRLNMRRSLLCDSDSDNDSVTRCSVKAPYFFSDREEDSQDETTADSATDVEEEVVVVKRRRARHHLDKKLRLANEPNITARPCIINDSLGNSSNSDLSSRHIDLQDR</sequence>
<dbReference type="GO" id="GO:0008270">
    <property type="term" value="F:zinc ion binding"/>
    <property type="evidence" value="ECO:0007669"/>
    <property type="project" value="UniProtKB-KW"/>
</dbReference>
<dbReference type="SMART" id="SM00249">
    <property type="entry name" value="PHD"/>
    <property type="match status" value="3"/>
</dbReference>
<evidence type="ECO:0000256" key="9">
    <source>
        <dbReference type="ARBA" id="ARBA00022737"/>
    </source>
</evidence>
<dbReference type="Pfam" id="PF00628">
    <property type="entry name" value="PHD"/>
    <property type="match status" value="1"/>
</dbReference>
<evidence type="ECO:0000256" key="13">
    <source>
        <dbReference type="ARBA" id="ARBA00023242"/>
    </source>
</evidence>
<dbReference type="InterPro" id="IPR013083">
    <property type="entry name" value="Znf_RING/FYVE/PHD"/>
</dbReference>
<dbReference type="SMART" id="SM00293">
    <property type="entry name" value="PWWP"/>
    <property type="match status" value="1"/>
</dbReference>
<organism evidence="21 22">
    <name type="scientific">Exocentrus adspersus</name>
    <dbReference type="NCBI Taxonomy" id="1586481"/>
    <lineage>
        <taxon>Eukaryota</taxon>
        <taxon>Metazoa</taxon>
        <taxon>Ecdysozoa</taxon>
        <taxon>Arthropoda</taxon>
        <taxon>Hexapoda</taxon>
        <taxon>Insecta</taxon>
        <taxon>Pterygota</taxon>
        <taxon>Neoptera</taxon>
        <taxon>Endopterygota</taxon>
        <taxon>Coleoptera</taxon>
        <taxon>Polyphaga</taxon>
        <taxon>Cucujiformia</taxon>
        <taxon>Chrysomeloidea</taxon>
        <taxon>Cerambycidae</taxon>
        <taxon>Lamiinae</taxon>
        <taxon>Acanthocinini</taxon>
        <taxon>Exocentrus</taxon>
    </lineage>
</organism>
<dbReference type="PROSITE" id="PS50280">
    <property type="entry name" value="SET"/>
    <property type="match status" value="1"/>
</dbReference>
<dbReference type="Pfam" id="PF00856">
    <property type="entry name" value="SET"/>
    <property type="match status" value="1"/>
</dbReference>
<evidence type="ECO:0000256" key="1">
    <source>
        <dbReference type="ARBA" id="ARBA00004123"/>
    </source>
</evidence>
<evidence type="ECO:0000256" key="4">
    <source>
        <dbReference type="ARBA" id="ARBA00022553"/>
    </source>
</evidence>
<evidence type="ECO:0000256" key="3">
    <source>
        <dbReference type="ARBA" id="ARBA00022454"/>
    </source>
</evidence>
<dbReference type="SUPFAM" id="SSF63748">
    <property type="entry name" value="Tudor/PWWP/MBT"/>
    <property type="match status" value="1"/>
</dbReference>
<dbReference type="GO" id="GO:0140938">
    <property type="term" value="F:histone H3 methyltransferase activity"/>
    <property type="evidence" value="ECO:0007669"/>
    <property type="project" value="UniProtKB-ARBA"/>
</dbReference>
<evidence type="ECO:0000256" key="2">
    <source>
        <dbReference type="ARBA" id="ARBA00004286"/>
    </source>
</evidence>
<keyword evidence="12" id="KW-0156">Chromatin regulator</keyword>
<evidence type="ECO:0000256" key="11">
    <source>
        <dbReference type="ARBA" id="ARBA00022833"/>
    </source>
</evidence>
<dbReference type="InterPro" id="IPR001965">
    <property type="entry name" value="Znf_PHD"/>
</dbReference>
<proteinExistence type="predicted"/>
<feature type="domain" description="PWWP" evidence="18">
    <location>
        <begin position="145"/>
        <end position="207"/>
    </location>
</feature>
<keyword evidence="6" id="KW-0808">Transferase</keyword>
<name>A0AAV8W0G2_9CUCU</name>
<evidence type="ECO:0000259" key="17">
    <source>
        <dbReference type="PROSITE" id="PS50280"/>
    </source>
</evidence>
<dbReference type="Pfam" id="PF23004">
    <property type="entry name" value="PHDvar_NSD"/>
    <property type="match status" value="1"/>
</dbReference>
<dbReference type="SUPFAM" id="SSF82199">
    <property type="entry name" value="SET domain"/>
    <property type="match status" value="1"/>
</dbReference>
<dbReference type="GO" id="GO:0005694">
    <property type="term" value="C:chromosome"/>
    <property type="evidence" value="ECO:0007669"/>
    <property type="project" value="UniProtKB-SubCell"/>
</dbReference>
<dbReference type="Gene3D" id="2.170.270.10">
    <property type="entry name" value="SET domain"/>
    <property type="match status" value="1"/>
</dbReference>
<evidence type="ECO:0000256" key="12">
    <source>
        <dbReference type="ARBA" id="ARBA00022853"/>
    </source>
</evidence>
<evidence type="ECO:0008006" key="23">
    <source>
        <dbReference type="Google" id="ProtNLM"/>
    </source>
</evidence>
<dbReference type="InterPro" id="IPR019787">
    <property type="entry name" value="Znf_PHD-finger"/>
</dbReference>
<dbReference type="SUPFAM" id="SSF57903">
    <property type="entry name" value="FYVE/PHD zinc finger"/>
    <property type="match status" value="2"/>
</dbReference>
<evidence type="ECO:0000259" key="20">
    <source>
        <dbReference type="PROSITE" id="PS51215"/>
    </source>
</evidence>
<dbReference type="AlphaFoldDB" id="A0AAV8W0G2"/>
<dbReference type="GO" id="GO:0016279">
    <property type="term" value="F:protein-lysine N-methyltransferase activity"/>
    <property type="evidence" value="ECO:0007669"/>
    <property type="project" value="UniProtKB-ARBA"/>
</dbReference>
<evidence type="ECO:0000256" key="7">
    <source>
        <dbReference type="ARBA" id="ARBA00022691"/>
    </source>
</evidence>
<dbReference type="InterPro" id="IPR019786">
    <property type="entry name" value="Zinc_finger_PHD-type_CS"/>
</dbReference>
<accession>A0AAV8W0G2</accession>
<keyword evidence="7" id="KW-0949">S-adenosyl-L-methionine</keyword>
<keyword evidence="9" id="KW-0677">Repeat</keyword>
<evidence type="ECO:0000259" key="19">
    <source>
        <dbReference type="PROSITE" id="PS50868"/>
    </source>
</evidence>
<feature type="domain" description="SET" evidence="17">
    <location>
        <begin position="331"/>
        <end position="448"/>
    </location>
</feature>
<feature type="region of interest" description="Disordered" evidence="15">
    <location>
        <begin position="593"/>
        <end position="623"/>
    </location>
</feature>
<protein>
    <recommendedName>
        <fullName evidence="23">Histone-lysine N-methyltransferase, H3 lysine-36 and H4 lysine-20 specific</fullName>
    </recommendedName>
</protein>
<dbReference type="CDD" id="cd19173">
    <property type="entry name" value="SET_NSD"/>
    <property type="match status" value="1"/>
</dbReference>
<dbReference type="CDD" id="cd05838">
    <property type="entry name" value="PWWP_NSD_rpt2"/>
    <property type="match status" value="1"/>
</dbReference>
<keyword evidence="8" id="KW-0479">Metal-binding</keyword>
<evidence type="ECO:0000256" key="5">
    <source>
        <dbReference type="ARBA" id="ARBA00022603"/>
    </source>
</evidence>
<dbReference type="SMART" id="SM00570">
    <property type="entry name" value="AWS"/>
    <property type="match status" value="1"/>
</dbReference>
<feature type="domain" description="PHD-type" evidence="16">
    <location>
        <begin position="95"/>
        <end position="140"/>
    </location>
</feature>
<dbReference type="SMART" id="SM00508">
    <property type="entry name" value="PostSET"/>
    <property type="match status" value="1"/>
</dbReference>
<keyword evidence="4" id="KW-0597">Phosphoprotein</keyword>
<dbReference type="FunFam" id="2.30.30.140:FF:000099">
    <property type="entry name" value="Histone-lysine N-methyltransferase"/>
    <property type="match status" value="1"/>
</dbReference>
<evidence type="ECO:0000256" key="14">
    <source>
        <dbReference type="PROSITE-ProRule" id="PRU00146"/>
    </source>
</evidence>
<keyword evidence="22" id="KW-1185">Reference proteome</keyword>
<dbReference type="Proteomes" id="UP001159042">
    <property type="component" value="Unassembled WGS sequence"/>
</dbReference>
<feature type="compositionally biased region" description="Low complexity" evidence="15">
    <location>
        <begin position="719"/>
        <end position="730"/>
    </location>
</feature>
<dbReference type="InterPro" id="IPR050777">
    <property type="entry name" value="SET2_Histone-Lys_MeTrsfase"/>
</dbReference>
<keyword evidence="13" id="KW-0539">Nucleus</keyword>
<dbReference type="GO" id="GO:0005634">
    <property type="term" value="C:nucleus"/>
    <property type="evidence" value="ECO:0007669"/>
    <property type="project" value="UniProtKB-SubCell"/>
</dbReference>
<evidence type="ECO:0000313" key="21">
    <source>
        <dbReference type="EMBL" id="KAJ8920113.1"/>
    </source>
</evidence>
<comment type="caution">
    <text evidence="21">The sequence shown here is derived from an EMBL/GenBank/DDBJ whole genome shotgun (WGS) entry which is preliminary data.</text>
</comment>
<evidence type="ECO:0000256" key="6">
    <source>
        <dbReference type="ARBA" id="ARBA00022679"/>
    </source>
</evidence>
<dbReference type="PROSITE" id="PS50016">
    <property type="entry name" value="ZF_PHD_2"/>
    <property type="match status" value="1"/>
</dbReference>
<feature type="domain" description="Post-SET" evidence="19">
    <location>
        <begin position="455"/>
        <end position="471"/>
    </location>
</feature>
<dbReference type="Pfam" id="PF17982">
    <property type="entry name" value="C5HCH"/>
    <property type="match status" value="1"/>
</dbReference>
<dbReference type="InterPro" id="IPR055197">
    <property type="entry name" value="PHDvar_NSD"/>
</dbReference>
<dbReference type="PROSITE" id="PS01359">
    <property type="entry name" value="ZF_PHD_1"/>
    <property type="match status" value="1"/>
</dbReference>
<dbReference type="GO" id="GO:0032259">
    <property type="term" value="P:methylation"/>
    <property type="evidence" value="ECO:0007669"/>
    <property type="project" value="UniProtKB-KW"/>
</dbReference>
<dbReference type="InterPro" id="IPR003616">
    <property type="entry name" value="Post-SET_dom"/>
</dbReference>
<gene>
    <name evidence="21" type="ORF">NQ315_011769</name>
</gene>
<dbReference type="CDD" id="cd15567">
    <property type="entry name" value="PHD4_NSD"/>
    <property type="match status" value="1"/>
</dbReference>
<evidence type="ECO:0000259" key="16">
    <source>
        <dbReference type="PROSITE" id="PS50016"/>
    </source>
</evidence>